<dbReference type="OrthoDB" id="9809438at2"/>
<dbReference type="RefSeq" id="WP_147070828.1">
    <property type="nucleotide sequence ID" value="NZ_AP021884.1"/>
</dbReference>
<keyword evidence="6 10" id="KW-0418">Kinase</keyword>
<keyword evidence="5 10" id="KW-0547">Nucleotide-binding</keyword>
<dbReference type="NCBIfam" id="TIGR00154">
    <property type="entry name" value="ispE"/>
    <property type="match status" value="1"/>
</dbReference>
<dbReference type="GO" id="GO:0050515">
    <property type="term" value="F:4-(cytidine 5'-diphospho)-2-C-methyl-D-erythritol kinase activity"/>
    <property type="evidence" value="ECO:0007669"/>
    <property type="project" value="UniProtKB-UniRule"/>
</dbReference>
<dbReference type="SUPFAM" id="SSF54211">
    <property type="entry name" value="Ribosomal protein S5 domain 2-like"/>
    <property type="match status" value="1"/>
</dbReference>
<evidence type="ECO:0000259" key="11">
    <source>
        <dbReference type="Pfam" id="PF00288"/>
    </source>
</evidence>
<keyword evidence="14" id="KW-1185">Reference proteome</keyword>
<keyword evidence="8 10" id="KW-0414">Isoprene biosynthesis</keyword>
<dbReference type="Gene3D" id="3.30.70.890">
    <property type="entry name" value="GHMP kinase, C-terminal domain"/>
    <property type="match status" value="1"/>
</dbReference>
<dbReference type="GO" id="GO:0005524">
    <property type="term" value="F:ATP binding"/>
    <property type="evidence" value="ECO:0007669"/>
    <property type="project" value="UniProtKB-UniRule"/>
</dbReference>
<evidence type="ECO:0000256" key="3">
    <source>
        <dbReference type="ARBA" id="ARBA00017473"/>
    </source>
</evidence>
<dbReference type="InterPro" id="IPR014721">
    <property type="entry name" value="Ribsml_uS5_D2-typ_fold_subgr"/>
</dbReference>
<dbReference type="NCBIfam" id="NF011202">
    <property type="entry name" value="PRK14608.1"/>
    <property type="match status" value="1"/>
</dbReference>
<dbReference type="InterPro" id="IPR013750">
    <property type="entry name" value="GHMP_kinase_C_dom"/>
</dbReference>
<dbReference type="InterPro" id="IPR020568">
    <property type="entry name" value="Ribosomal_Su5_D2-typ_SF"/>
</dbReference>
<feature type="active site" evidence="10">
    <location>
        <position position="136"/>
    </location>
</feature>
<evidence type="ECO:0000256" key="5">
    <source>
        <dbReference type="ARBA" id="ARBA00022741"/>
    </source>
</evidence>
<dbReference type="UniPathway" id="UPA00056">
    <property type="reaction ID" value="UER00094"/>
</dbReference>
<dbReference type="EMBL" id="BKAD01000006">
    <property type="protein sequence ID" value="GEP29561.1"/>
    <property type="molecule type" value="Genomic_DNA"/>
</dbReference>
<sequence>MTTLVCPAPAKLNLFLHVVGRRADGYHLLQTLFRMIDYGDTLHLMLREDGRIVRQQPLAGVAEENDLCMRAAQLLQAEIGCMLGVGIRLEKRLPMGAGLGGGSSDAASVLLGLNRLWGLGLSRARLQELALKLGADVPVFVFGQTAFAEGIGEALQAVALAPAWYVVLTPALSVSTAAIFAHPDLTRDSEIIRIADFSEASQFAMRNDLQAVVCRDYPEVARHLAWLSQHGEARMSGSGASVFAAFDTAAAAQRVLAQLPPDMRGFVAAGLDMHPLYDYAGDSEVAQSK</sequence>
<comment type="catalytic activity">
    <reaction evidence="10">
        <text>4-CDP-2-C-methyl-D-erythritol + ATP = 4-CDP-2-C-methyl-D-erythritol 2-phosphate + ADP + H(+)</text>
        <dbReference type="Rhea" id="RHEA:18437"/>
        <dbReference type="ChEBI" id="CHEBI:15378"/>
        <dbReference type="ChEBI" id="CHEBI:30616"/>
        <dbReference type="ChEBI" id="CHEBI:57823"/>
        <dbReference type="ChEBI" id="CHEBI:57919"/>
        <dbReference type="ChEBI" id="CHEBI:456216"/>
        <dbReference type="EC" id="2.7.1.148"/>
    </reaction>
</comment>
<comment type="similarity">
    <text evidence="1 10">Belongs to the GHMP kinase family. IspE subfamily.</text>
</comment>
<feature type="domain" description="GHMP kinase N-terminal" evidence="11">
    <location>
        <begin position="67"/>
        <end position="144"/>
    </location>
</feature>
<evidence type="ECO:0000313" key="14">
    <source>
        <dbReference type="Proteomes" id="UP000321337"/>
    </source>
</evidence>
<dbReference type="HAMAP" id="MF_00061">
    <property type="entry name" value="IspE"/>
    <property type="match status" value="1"/>
</dbReference>
<dbReference type="Pfam" id="PF08544">
    <property type="entry name" value="GHMP_kinases_C"/>
    <property type="match status" value="1"/>
</dbReference>
<evidence type="ECO:0000256" key="8">
    <source>
        <dbReference type="ARBA" id="ARBA00023229"/>
    </source>
</evidence>
<keyword evidence="4 10" id="KW-0808">Transferase</keyword>
<evidence type="ECO:0000256" key="2">
    <source>
        <dbReference type="ARBA" id="ARBA00012052"/>
    </source>
</evidence>
<gene>
    <name evidence="10 13" type="primary">ispE</name>
    <name evidence="13" type="ORF">TPL01_06990</name>
</gene>
<dbReference type="AlphaFoldDB" id="A0A512L5X2"/>
<dbReference type="PIRSF" id="PIRSF010376">
    <property type="entry name" value="IspE"/>
    <property type="match status" value="1"/>
</dbReference>
<keyword evidence="7 10" id="KW-0067">ATP-binding</keyword>
<feature type="binding site" evidence="10">
    <location>
        <begin position="94"/>
        <end position="104"/>
    </location>
    <ligand>
        <name>ATP</name>
        <dbReference type="ChEBI" id="CHEBI:30616"/>
    </ligand>
</feature>
<proteinExistence type="inferred from homology"/>
<comment type="function">
    <text evidence="10">Catalyzes the phosphorylation of the position 2 hydroxy group of 4-diphosphocytidyl-2C-methyl-D-erythritol.</text>
</comment>
<evidence type="ECO:0000256" key="9">
    <source>
        <dbReference type="ARBA" id="ARBA00032554"/>
    </source>
</evidence>
<reference evidence="13 14" key="1">
    <citation type="submission" date="2019-07" db="EMBL/GenBank/DDBJ databases">
        <title>Whole genome shotgun sequence of Thiobacillus plumbophilus NBRC 107929.</title>
        <authorList>
            <person name="Hosoyama A."/>
            <person name="Uohara A."/>
            <person name="Ohji S."/>
            <person name="Ichikawa N."/>
        </authorList>
    </citation>
    <scope>NUCLEOTIDE SEQUENCE [LARGE SCALE GENOMIC DNA]</scope>
    <source>
        <strain evidence="13 14">NBRC 107929</strain>
    </source>
</reference>
<dbReference type="Pfam" id="PF00288">
    <property type="entry name" value="GHMP_kinases_N"/>
    <property type="match status" value="1"/>
</dbReference>
<protein>
    <recommendedName>
        <fullName evidence="3 10">4-diphosphocytidyl-2-C-methyl-D-erythritol kinase</fullName>
        <shortName evidence="10">CMK</shortName>
        <ecNumber evidence="2 10">2.7.1.148</ecNumber>
    </recommendedName>
    <alternativeName>
        <fullName evidence="9 10">4-(cytidine-5'-diphospho)-2-C-methyl-D-erythritol kinase</fullName>
    </alternativeName>
</protein>
<dbReference type="GO" id="GO:0016114">
    <property type="term" value="P:terpenoid biosynthetic process"/>
    <property type="evidence" value="ECO:0007669"/>
    <property type="project" value="UniProtKB-UniRule"/>
</dbReference>
<evidence type="ECO:0000259" key="12">
    <source>
        <dbReference type="Pfam" id="PF08544"/>
    </source>
</evidence>
<feature type="domain" description="GHMP kinase C-terminal" evidence="12">
    <location>
        <begin position="195"/>
        <end position="259"/>
    </location>
</feature>
<dbReference type="InterPro" id="IPR036554">
    <property type="entry name" value="GHMP_kinase_C_sf"/>
</dbReference>
<dbReference type="PANTHER" id="PTHR43527:SF2">
    <property type="entry name" value="4-DIPHOSPHOCYTIDYL-2-C-METHYL-D-ERYTHRITOL KINASE, CHLOROPLASTIC"/>
    <property type="match status" value="1"/>
</dbReference>
<evidence type="ECO:0000256" key="4">
    <source>
        <dbReference type="ARBA" id="ARBA00022679"/>
    </source>
</evidence>
<dbReference type="InterPro" id="IPR006204">
    <property type="entry name" value="GHMP_kinase_N_dom"/>
</dbReference>
<evidence type="ECO:0000256" key="10">
    <source>
        <dbReference type="HAMAP-Rule" id="MF_00061"/>
    </source>
</evidence>
<evidence type="ECO:0000313" key="13">
    <source>
        <dbReference type="EMBL" id="GEP29561.1"/>
    </source>
</evidence>
<dbReference type="Gene3D" id="3.30.230.10">
    <property type="match status" value="1"/>
</dbReference>
<feature type="active site" evidence="10">
    <location>
        <position position="11"/>
    </location>
</feature>
<organism evidence="13 14">
    <name type="scientific">Sulfuriferula plumbiphila</name>
    <dbReference type="NCBI Taxonomy" id="171865"/>
    <lineage>
        <taxon>Bacteria</taxon>
        <taxon>Pseudomonadati</taxon>
        <taxon>Pseudomonadota</taxon>
        <taxon>Betaproteobacteria</taxon>
        <taxon>Nitrosomonadales</taxon>
        <taxon>Sulfuricellaceae</taxon>
        <taxon>Sulfuriferula</taxon>
    </lineage>
</organism>
<evidence type="ECO:0000256" key="6">
    <source>
        <dbReference type="ARBA" id="ARBA00022777"/>
    </source>
</evidence>
<dbReference type="SUPFAM" id="SSF55060">
    <property type="entry name" value="GHMP Kinase, C-terminal domain"/>
    <property type="match status" value="1"/>
</dbReference>
<dbReference type="InterPro" id="IPR004424">
    <property type="entry name" value="IspE"/>
</dbReference>
<comment type="pathway">
    <text evidence="10">Isoprenoid biosynthesis; isopentenyl diphosphate biosynthesis via DXP pathway; isopentenyl diphosphate from 1-deoxy-D-xylulose 5-phosphate: step 3/6.</text>
</comment>
<dbReference type="EC" id="2.7.1.148" evidence="2 10"/>
<dbReference type="Proteomes" id="UP000321337">
    <property type="component" value="Unassembled WGS sequence"/>
</dbReference>
<evidence type="ECO:0000256" key="7">
    <source>
        <dbReference type="ARBA" id="ARBA00022840"/>
    </source>
</evidence>
<evidence type="ECO:0000256" key="1">
    <source>
        <dbReference type="ARBA" id="ARBA00009684"/>
    </source>
</evidence>
<dbReference type="PANTHER" id="PTHR43527">
    <property type="entry name" value="4-DIPHOSPHOCYTIDYL-2-C-METHYL-D-ERYTHRITOL KINASE, CHLOROPLASTIC"/>
    <property type="match status" value="1"/>
</dbReference>
<comment type="caution">
    <text evidence="13">The sequence shown here is derived from an EMBL/GenBank/DDBJ whole genome shotgun (WGS) entry which is preliminary data.</text>
</comment>
<accession>A0A512L5X2</accession>
<dbReference type="GO" id="GO:0019288">
    <property type="term" value="P:isopentenyl diphosphate biosynthetic process, methylerythritol 4-phosphate pathway"/>
    <property type="evidence" value="ECO:0007669"/>
    <property type="project" value="UniProtKB-UniRule"/>
</dbReference>
<name>A0A512L5X2_9PROT</name>